<evidence type="ECO:0000256" key="1">
    <source>
        <dbReference type="ARBA" id="ARBA00008129"/>
    </source>
</evidence>
<dbReference type="Proteomes" id="UP000255265">
    <property type="component" value="Unassembled WGS sequence"/>
</dbReference>
<evidence type="ECO:0000259" key="3">
    <source>
        <dbReference type="PROSITE" id="PS50263"/>
    </source>
</evidence>
<accession>A0A370F757</accession>
<dbReference type="GO" id="GO:0000257">
    <property type="term" value="F:nitrilase activity"/>
    <property type="evidence" value="ECO:0007669"/>
    <property type="project" value="UniProtKB-ARBA"/>
</dbReference>
<dbReference type="CDD" id="cd07564">
    <property type="entry name" value="nitrilases_CHs"/>
    <property type="match status" value="1"/>
</dbReference>
<organism evidence="4 5">
    <name type="scientific">Pseudacidovorax intermedius</name>
    <dbReference type="NCBI Taxonomy" id="433924"/>
    <lineage>
        <taxon>Bacteria</taxon>
        <taxon>Pseudomonadati</taxon>
        <taxon>Pseudomonadota</taxon>
        <taxon>Betaproteobacteria</taxon>
        <taxon>Burkholderiales</taxon>
        <taxon>Comamonadaceae</taxon>
        <taxon>Pseudacidovorax</taxon>
    </lineage>
</organism>
<name>A0A370F757_9BURK</name>
<keyword evidence="5" id="KW-1185">Reference proteome</keyword>
<dbReference type="PROSITE" id="PS00920">
    <property type="entry name" value="NITRIL_CHT_1"/>
    <property type="match status" value="1"/>
</dbReference>
<dbReference type="EMBL" id="QQAV01000013">
    <property type="protein sequence ID" value="RDI19083.1"/>
    <property type="molecule type" value="Genomic_DNA"/>
</dbReference>
<dbReference type="InterPro" id="IPR000132">
    <property type="entry name" value="Nitrilase/CN_hydratase_CS"/>
</dbReference>
<dbReference type="InterPro" id="IPR036526">
    <property type="entry name" value="C-N_Hydrolase_sf"/>
</dbReference>
<evidence type="ECO:0000256" key="2">
    <source>
        <dbReference type="PROSITE-ProRule" id="PRU10139"/>
    </source>
</evidence>
<dbReference type="InterPro" id="IPR044149">
    <property type="entry name" value="Nitrilases_CHs"/>
</dbReference>
<dbReference type="SUPFAM" id="SSF56317">
    <property type="entry name" value="Carbon-nitrogen hydrolase"/>
    <property type="match status" value="1"/>
</dbReference>
<dbReference type="PANTHER" id="PTHR46044:SF1">
    <property type="entry name" value="CN HYDROLASE DOMAIN-CONTAINING PROTEIN"/>
    <property type="match status" value="1"/>
</dbReference>
<dbReference type="RefSeq" id="WP_114804534.1">
    <property type="nucleotide sequence ID" value="NZ_QQAV01000013.1"/>
</dbReference>
<dbReference type="OrthoDB" id="9803803at2"/>
<dbReference type="InterPro" id="IPR003010">
    <property type="entry name" value="C-N_Hydrolase"/>
</dbReference>
<reference evidence="4 5" key="1">
    <citation type="submission" date="2018-07" db="EMBL/GenBank/DDBJ databases">
        <title>Genomic Encyclopedia of Type Strains, Phase IV (KMG-IV): sequencing the most valuable type-strain genomes for metagenomic binning, comparative biology and taxonomic classification.</title>
        <authorList>
            <person name="Goeker M."/>
        </authorList>
    </citation>
    <scope>NUCLEOTIDE SEQUENCE [LARGE SCALE GENOMIC DNA]</scope>
    <source>
        <strain evidence="4 5">DSM 21352</strain>
    </source>
</reference>
<comment type="caution">
    <text evidence="4">The sequence shown here is derived from an EMBL/GenBank/DDBJ whole genome shotgun (WGS) entry which is preliminary data.</text>
</comment>
<proteinExistence type="inferred from homology"/>
<gene>
    <name evidence="4" type="ORF">DFR41_11365</name>
</gene>
<dbReference type="PANTHER" id="PTHR46044">
    <property type="entry name" value="NITRILASE"/>
    <property type="match status" value="1"/>
</dbReference>
<evidence type="ECO:0000313" key="4">
    <source>
        <dbReference type="EMBL" id="RDI19083.1"/>
    </source>
</evidence>
<dbReference type="PROSITE" id="PS50263">
    <property type="entry name" value="CN_HYDROLASE"/>
    <property type="match status" value="1"/>
</dbReference>
<feature type="active site" description="Proton acceptor" evidence="2">
    <location>
        <position position="54"/>
    </location>
</feature>
<dbReference type="Gene3D" id="3.60.110.10">
    <property type="entry name" value="Carbon-nitrogen hydrolase"/>
    <property type="match status" value="1"/>
</dbReference>
<protein>
    <submittedName>
        <fullName evidence="4">Nitrilase/aliphatic nitrilase</fullName>
    </submittedName>
</protein>
<feature type="domain" description="CN hydrolase" evidence="3">
    <location>
        <begin position="14"/>
        <end position="296"/>
    </location>
</feature>
<comment type="similarity">
    <text evidence="1">Belongs to the carbon-nitrogen hydrolase superfamily. Nitrilase family.</text>
</comment>
<dbReference type="Pfam" id="PF00795">
    <property type="entry name" value="CN_hydrolase"/>
    <property type="match status" value="1"/>
</dbReference>
<evidence type="ECO:0000313" key="5">
    <source>
        <dbReference type="Proteomes" id="UP000255265"/>
    </source>
</evidence>
<dbReference type="AlphaFoldDB" id="A0A370F757"/>
<sequence length="328" mass="35359">MSAAAKIMAGRESVRVAVVQTPPVFLDLERSIDKACRKIAEAAAGGASLVVFSESWLAGYPYWDEGWNSNSHAWVAVRSRFFDNALLIPSAQSQRLCEAAAQSGVTVVIGCNELDARPGVHTLYNTMLTIGDDGRIMGKHRKLRPTFVESAFWGQGAGDDLYVHETAVGRVGGLICGEHVMTLARARMISQGEDFHIALYPGAFNVWSGPKMQVEDPDGSHFIGYASCRAHANEAGAFVICAVGLIDEASIPADFPMRDSLNISYARGGSMVIAPAGVPLVGPMYGDTIVYADCPARMIKLSKAIIDTNGHYGRPDVLSLRYHPEERA</sequence>